<feature type="region of interest" description="Disordered" evidence="1">
    <location>
        <begin position="87"/>
        <end position="135"/>
    </location>
</feature>
<organism evidence="2 3">
    <name type="scientific">Ranatra chinensis</name>
    <dbReference type="NCBI Taxonomy" id="642074"/>
    <lineage>
        <taxon>Eukaryota</taxon>
        <taxon>Metazoa</taxon>
        <taxon>Ecdysozoa</taxon>
        <taxon>Arthropoda</taxon>
        <taxon>Hexapoda</taxon>
        <taxon>Insecta</taxon>
        <taxon>Pterygota</taxon>
        <taxon>Neoptera</taxon>
        <taxon>Paraneoptera</taxon>
        <taxon>Hemiptera</taxon>
        <taxon>Heteroptera</taxon>
        <taxon>Panheteroptera</taxon>
        <taxon>Nepomorpha</taxon>
        <taxon>Nepidae</taxon>
        <taxon>Ranatrinae</taxon>
        <taxon>Ranatra</taxon>
    </lineage>
</organism>
<feature type="region of interest" description="Disordered" evidence="1">
    <location>
        <begin position="1519"/>
        <end position="1543"/>
    </location>
</feature>
<feature type="region of interest" description="Disordered" evidence="1">
    <location>
        <begin position="177"/>
        <end position="248"/>
    </location>
</feature>
<proteinExistence type="predicted"/>
<dbReference type="Proteomes" id="UP001558652">
    <property type="component" value="Unassembled WGS sequence"/>
</dbReference>
<comment type="caution">
    <text evidence="2">The sequence shown here is derived from an EMBL/GenBank/DDBJ whole genome shotgun (WGS) entry which is preliminary data.</text>
</comment>
<feature type="compositionally biased region" description="Basic and acidic residues" evidence="1">
    <location>
        <begin position="1301"/>
        <end position="1310"/>
    </location>
</feature>
<feature type="compositionally biased region" description="Low complexity" evidence="1">
    <location>
        <begin position="1607"/>
        <end position="1629"/>
    </location>
</feature>
<feature type="region of interest" description="Disordered" evidence="1">
    <location>
        <begin position="1"/>
        <end position="46"/>
    </location>
</feature>
<feature type="region of interest" description="Disordered" evidence="1">
    <location>
        <begin position="927"/>
        <end position="947"/>
    </location>
</feature>
<accession>A0ABD0XZW3</accession>
<feature type="region of interest" description="Disordered" evidence="1">
    <location>
        <begin position="371"/>
        <end position="426"/>
    </location>
</feature>
<feature type="region of interest" description="Disordered" evidence="1">
    <location>
        <begin position="1301"/>
        <end position="1322"/>
    </location>
</feature>
<feature type="region of interest" description="Disordered" evidence="1">
    <location>
        <begin position="468"/>
        <end position="523"/>
    </location>
</feature>
<keyword evidence="3" id="KW-1185">Reference proteome</keyword>
<feature type="compositionally biased region" description="Polar residues" evidence="1">
    <location>
        <begin position="37"/>
        <end position="46"/>
    </location>
</feature>
<feature type="region of interest" description="Disordered" evidence="1">
    <location>
        <begin position="662"/>
        <end position="717"/>
    </location>
</feature>
<feature type="compositionally biased region" description="Basic residues" evidence="1">
    <location>
        <begin position="228"/>
        <end position="242"/>
    </location>
</feature>
<feature type="region of interest" description="Disordered" evidence="1">
    <location>
        <begin position="759"/>
        <end position="863"/>
    </location>
</feature>
<sequence length="1661" mass="188256">MRAKIAKGRAEHERELETEWNEARDNTEEVELPLPPVTSSTNTPTLETQKRITSFEYTKSAANYSLLPDSNEYHILFIGGWSIEGGATSRSRRREVPESQPVSCTPPAPQGVFQHSDLERRRPDAFTPKKPPTRFKQRTAAHHTFGHLPDYTDETESAATLDREALVKMNAHMGMSGWSIEGGATSRSRRREAPESQPVSCTPPAPQGVFQHSDLERRRPDAFTPKKPPTRFKQRTAAHHTFGHLPDYTDETKSAATLDREALVKMNAHMGMSGWSIEGGATSRSRRREAPESQPVSCTPPAPQGVFQHSDLERRRPDAFTPKKPPTRFKQRTAAHHTFGHLPDYTDETESAATLDREALVKMNAHMGMSGWSIEGGATSRSRRREAPESQPVSCTPPAPQGVFQHSDLERRRPDAFTPKKPPTRFKQRTAAHHTFGHLPDYTDETKSAATLDREALVKMNAHMGMSGWSIEGGATSRSRRREAPESQPVSCTPPAPQGVFQHSDLERRRPDAFTPKKPPTRFKQRTAAHHTFGHLPDYTDETESAATLDREALVKMNAHMGMSGWSIEGGATSRSRRREAPESQPVSCTPPAPQGVFQHSDLERRRPDAFTPKKPPTRFKQRTAAHHTFGHLPDYTDETESAATLDREALVKMNAHMGMSGWSIEGGATSRSRRREAPESQPVSCTPPAPQGVFQHSDLERRRPDAFTPKKPPTRFKQRTAAHHTFGHLPDYTDETESAATLDREALVKMNAHMGMSGWSIEGGATSRSRRREAPESQPVSCTPPAPQGVFQHSDLERRRPDAFTPKKPPTRFKQRTAAHQSDYSPGHLPIQHHPYYTDLERRRPDMFTPKKPPTRFKERTAAHHSDYSPAFGHLPIQLDLDYTDETKSSAKLDREELVKMNAHMGYPEQTNIPMPEEHKFLNYNTKRPRRKPTGSMGNSRFLSRRYEPGDTVDDLIKEPMSNSYPAPIHIPMPKEHEFIDYKTKRPRRKPTGSMGNRRFLSRRYEPGDTVDDLIKEPMSKSYPEQTHIPMPEEHKFLNYNTKRPRRKPTGSMGNSRILSTQYEPGDTVEDLIKEPMSNSYPEQTHIPMPEEHKFLNYNIKRPRQKPTGSMGNRRFLSRRYEPGDTVDDLIKEPMSKSYPAPTHIPMPEEHKFLNYNIKRPQQNPTGSMGNRRFLSRRYEPGDTVDDLIKEPMSNSYPAPIHIPMPKEHEFIDYKTKRPRRKPTGSMGNRRFLSRRYEPGDTVDDLIKEPMSKSYPAPTHIPMPEEHKFLNYNIKQPQRNPTGSMGNRRFLSRRYEPGDTVDDLIKEPMSKSYPAPTHIPMPKEHEFIDYKTKRPRRKPTGSMGNRRFLSRRYEPGDTVDDLIKEPMSDSYWYTALYFDNPRLFAHTSDHVKPGANLSSLSSAPPSLLGLHLSSVQGAERKRRLPIAPIPCAANITLHNCHQEKRTIGVSWNDWYSPTYDKPDGWLSSLVRKLPFSFDPKELKIIYPNNKKDTLYTPYNKLKAAEKKFHPLSLTMTKSTNEADSTSDSSKQTIFLSPQPYGSSAKPSCDCCSCAGRQSTLLTTQAGIIEQSSLQHHKGLIAPITITRSHECQFPGFGVSRTPLPKPQTIAPPATPAPSQINPSQNQQQTAPCPNMTDKHGQEVPCPYCNNPIFLTYIPMS</sequence>
<evidence type="ECO:0000313" key="3">
    <source>
        <dbReference type="Proteomes" id="UP001558652"/>
    </source>
</evidence>
<name>A0ABD0XZW3_9HEMI</name>
<evidence type="ECO:0000313" key="2">
    <source>
        <dbReference type="EMBL" id="KAL1116766.1"/>
    </source>
</evidence>
<feature type="region of interest" description="Disordered" evidence="1">
    <location>
        <begin position="565"/>
        <end position="636"/>
    </location>
</feature>
<feature type="compositionally biased region" description="Basic residues" evidence="1">
    <location>
        <begin position="616"/>
        <end position="630"/>
    </location>
</feature>
<feature type="region of interest" description="Disordered" evidence="1">
    <location>
        <begin position="1606"/>
        <end position="1637"/>
    </location>
</feature>
<gene>
    <name evidence="2" type="ORF">AAG570_005238</name>
</gene>
<reference evidence="2 3" key="1">
    <citation type="submission" date="2024-07" db="EMBL/GenBank/DDBJ databases">
        <title>Chromosome-level genome assembly of the water stick insect Ranatra chinensis (Heteroptera: Nepidae).</title>
        <authorList>
            <person name="Liu X."/>
        </authorList>
    </citation>
    <scope>NUCLEOTIDE SEQUENCE [LARGE SCALE GENOMIC DNA]</scope>
    <source>
        <strain evidence="2">Cailab_2021Rc</strain>
        <tissue evidence="2">Muscle</tissue>
    </source>
</reference>
<protein>
    <submittedName>
        <fullName evidence="2">Uncharacterized protein</fullName>
    </submittedName>
</protein>
<feature type="compositionally biased region" description="Basic and acidic residues" evidence="1">
    <location>
        <begin position="8"/>
        <end position="27"/>
    </location>
</feature>
<dbReference type="EMBL" id="JBFDAA010000017">
    <property type="protein sequence ID" value="KAL1116766.1"/>
    <property type="molecule type" value="Genomic_DNA"/>
</dbReference>
<evidence type="ECO:0000256" key="1">
    <source>
        <dbReference type="SAM" id="MobiDB-lite"/>
    </source>
</evidence>
<feature type="region of interest" description="Disordered" evidence="1">
    <location>
        <begin position="274"/>
        <end position="329"/>
    </location>
</feature>